<evidence type="ECO:0000256" key="2">
    <source>
        <dbReference type="ARBA" id="ARBA00002988"/>
    </source>
</evidence>
<evidence type="ECO:0000256" key="3">
    <source>
        <dbReference type="ARBA" id="ARBA00004742"/>
    </source>
</evidence>
<comment type="caution">
    <text evidence="19">The sequence shown here is derived from an EMBL/GenBank/DDBJ whole genome shotgun (WGS) entry which is preliminary data.</text>
</comment>
<dbReference type="InterPro" id="IPR006319">
    <property type="entry name" value="PEP_synth"/>
</dbReference>
<evidence type="ECO:0000256" key="14">
    <source>
        <dbReference type="ARBA" id="ARBA00047700"/>
    </source>
</evidence>
<evidence type="ECO:0000256" key="10">
    <source>
        <dbReference type="ARBA" id="ARBA00022777"/>
    </source>
</evidence>
<dbReference type="PANTHER" id="PTHR43030">
    <property type="entry name" value="PHOSPHOENOLPYRUVATE SYNTHASE"/>
    <property type="match status" value="1"/>
</dbReference>
<evidence type="ECO:0000256" key="7">
    <source>
        <dbReference type="ARBA" id="ARBA00022679"/>
    </source>
</evidence>
<protein>
    <recommendedName>
        <fullName evidence="6 15">Phosphoenolpyruvate synthase</fullName>
        <shortName evidence="15">PEP synthase</shortName>
        <ecNumber evidence="5 15">2.7.9.2</ecNumber>
    </recommendedName>
    <alternativeName>
        <fullName evidence="13 15">Pyruvate, water dikinase</fullName>
    </alternativeName>
</protein>
<feature type="domain" description="Pyruvate phosphate dikinase AMP/ATP-binding" evidence="17">
    <location>
        <begin position="28"/>
        <end position="362"/>
    </location>
</feature>
<keyword evidence="9 15" id="KW-0547">Nucleotide-binding</keyword>
<dbReference type="PIRSF" id="PIRSF000854">
    <property type="entry name" value="PEP_synthase"/>
    <property type="match status" value="1"/>
</dbReference>
<dbReference type="AlphaFoldDB" id="A0A930YAG5"/>
<evidence type="ECO:0000259" key="16">
    <source>
        <dbReference type="Pfam" id="PF00391"/>
    </source>
</evidence>
<dbReference type="FunFam" id="3.30.1490.20:FF:000010">
    <property type="entry name" value="Phosphoenolpyruvate synthase"/>
    <property type="match status" value="1"/>
</dbReference>
<gene>
    <name evidence="19" type="primary">ppsA</name>
    <name evidence="19" type="ORF">ISG29_06710</name>
</gene>
<dbReference type="Gene3D" id="3.50.30.10">
    <property type="entry name" value="Phosphohistidine domain"/>
    <property type="match status" value="1"/>
</dbReference>
<dbReference type="FunFam" id="3.20.20.60:FF:000010">
    <property type="entry name" value="Phosphoenolpyruvate synthase"/>
    <property type="match status" value="1"/>
</dbReference>
<dbReference type="InterPro" id="IPR036637">
    <property type="entry name" value="Phosphohistidine_dom_sf"/>
</dbReference>
<dbReference type="EMBL" id="JADIVZ010000002">
    <property type="protein sequence ID" value="MBF4161378.1"/>
    <property type="molecule type" value="Genomic_DNA"/>
</dbReference>
<dbReference type="NCBIfam" id="NF005057">
    <property type="entry name" value="PRK06464.1"/>
    <property type="match status" value="1"/>
</dbReference>
<feature type="domain" description="PEP-utilising enzyme C-terminal" evidence="18">
    <location>
        <begin position="504"/>
        <end position="808"/>
    </location>
</feature>
<evidence type="ECO:0000259" key="17">
    <source>
        <dbReference type="Pfam" id="PF01326"/>
    </source>
</evidence>
<evidence type="ECO:0000313" key="20">
    <source>
        <dbReference type="Proteomes" id="UP000656804"/>
    </source>
</evidence>
<dbReference type="Proteomes" id="UP000656804">
    <property type="component" value="Unassembled WGS sequence"/>
</dbReference>
<dbReference type="SUPFAM" id="SSF52009">
    <property type="entry name" value="Phosphohistidine domain"/>
    <property type="match status" value="1"/>
</dbReference>
<comment type="similarity">
    <text evidence="4 15">Belongs to the PEP-utilizing enzyme family.</text>
</comment>
<accession>A0A930YAG5</accession>
<comment type="cofactor">
    <cofactor evidence="1 15">
        <name>Mg(2+)</name>
        <dbReference type="ChEBI" id="CHEBI:18420"/>
    </cofactor>
</comment>
<keyword evidence="11 15" id="KW-0067">ATP-binding</keyword>
<dbReference type="FunFam" id="3.50.30.10:FF:000002">
    <property type="entry name" value="Phosphoenolpyruvate synthase"/>
    <property type="match status" value="1"/>
</dbReference>
<reference evidence="19" key="1">
    <citation type="submission" date="2020-11" db="EMBL/GenBank/DDBJ databases">
        <title>Nocardioides sp. CBS4Y-1, whole genome shotgun sequence.</title>
        <authorList>
            <person name="Tuo L."/>
        </authorList>
    </citation>
    <scope>NUCLEOTIDE SEQUENCE</scope>
    <source>
        <strain evidence="19">CBS4Y-1</strain>
    </source>
</reference>
<evidence type="ECO:0000256" key="6">
    <source>
        <dbReference type="ARBA" id="ARBA00021623"/>
    </source>
</evidence>
<evidence type="ECO:0000256" key="13">
    <source>
        <dbReference type="ARBA" id="ARBA00033470"/>
    </source>
</evidence>
<dbReference type="InterPro" id="IPR008279">
    <property type="entry name" value="PEP-util_enz_mobile_dom"/>
</dbReference>
<dbReference type="InterPro" id="IPR015813">
    <property type="entry name" value="Pyrv/PenolPyrv_kinase-like_dom"/>
</dbReference>
<dbReference type="PANTHER" id="PTHR43030:SF1">
    <property type="entry name" value="PHOSPHOENOLPYRUVATE SYNTHASE"/>
    <property type="match status" value="1"/>
</dbReference>
<dbReference type="SUPFAM" id="SSF51621">
    <property type="entry name" value="Phosphoenolpyruvate/pyruvate domain"/>
    <property type="match status" value="1"/>
</dbReference>
<dbReference type="Pfam" id="PF02896">
    <property type="entry name" value="PEP-utilizers_C"/>
    <property type="match status" value="1"/>
</dbReference>
<dbReference type="Gene3D" id="3.30.470.20">
    <property type="entry name" value="ATP-grasp fold, B domain"/>
    <property type="match status" value="1"/>
</dbReference>
<dbReference type="InterPro" id="IPR040442">
    <property type="entry name" value="Pyrv_kinase-like_dom_sf"/>
</dbReference>
<sequence>MTDQSTPQPAAGHSNVRWFADLGLGDLEQVGGKNSSLGEMVSQLSDLGVSVPNGFATTADAFYRFIATDVDGHGTLASQVSEALAGLDTDDTRALAATGKKIRDLVLSQPFPDDLEADIRTAFETLATEARGAGGEEPSFAVRSSATAEDLPDASFAGQQETFLNVRGVESILTAIREVYASLYNDRAIAYRVHHDFAHDAVGISAGVQRMVRSDVGSSGVMFTMDTESGFTDAVFVTSAFGLGEGVVQGAVNPDEFYVYKPALRAGRPAVLKRGVGGKAMKMVYTEDTTVGRTTEFVDVPAEESRRLSLTDDEVTELARHALVIEEHYGRPMDIEWGKDGLDGKLYILQARPETVQSRRTGALERFKIDPSVTKGADVLVEGRAIGQKIGAGAVRVLASIDEMHDFVEGDVLVADMTDPDWEPIIKRASAIVTNRGGRTCHAAIIARELGIPAVVGTGSATRDLADGTEVTVSCAEGDTGLVYAGALDFSVERTELDSMPEVPVKIMMNVGTPEQAFAFSRLPHSGVGLARLEFIINRQIGVHPKALLDLAADPSSLDAGLRAEVEEIIAAYDSPRDFFVKRVAEGVATIAAAFAPEPVIVRMSDFKSNEYANLVGGTHYEPDEENPMIGYRGASRYLSPDFADCFAMECEALRHVRDEMGLTNVKIMIPFVRTLGEAEGVIDLLASHGLKRGENDLQVVMMCELPSNAVIAERFLEHFDGFSIGSNDMTQLTLGLDRDSGLVADKFDERDPAVLHMLELAIEACRKQGKYVGICGQGPSDHPDLAQWLLDQGIESMSLNPDTVVDTWLRLGGVAAE</sequence>
<name>A0A930YAG5_9ACTN</name>
<evidence type="ECO:0000256" key="8">
    <source>
        <dbReference type="ARBA" id="ARBA00022723"/>
    </source>
</evidence>
<dbReference type="GO" id="GO:0046872">
    <property type="term" value="F:metal ion binding"/>
    <property type="evidence" value="ECO:0007669"/>
    <property type="project" value="UniProtKB-KW"/>
</dbReference>
<evidence type="ECO:0000256" key="5">
    <source>
        <dbReference type="ARBA" id="ARBA00011996"/>
    </source>
</evidence>
<keyword evidence="12 15" id="KW-0460">Magnesium</keyword>
<comment type="function">
    <text evidence="2 15">Catalyzes the phosphorylation of pyruvate to phosphoenolpyruvate.</text>
</comment>
<keyword evidence="8 15" id="KW-0479">Metal-binding</keyword>
<comment type="catalytic activity">
    <reaction evidence="14 15">
        <text>pyruvate + ATP + H2O = phosphoenolpyruvate + AMP + phosphate + 2 H(+)</text>
        <dbReference type="Rhea" id="RHEA:11364"/>
        <dbReference type="ChEBI" id="CHEBI:15361"/>
        <dbReference type="ChEBI" id="CHEBI:15377"/>
        <dbReference type="ChEBI" id="CHEBI:15378"/>
        <dbReference type="ChEBI" id="CHEBI:30616"/>
        <dbReference type="ChEBI" id="CHEBI:43474"/>
        <dbReference type="ChEBI" id="CHEBI:58702"/>
        <dbReference type="ChEBI" id="CHEBI:456215"/>
        <dbReference type="EC" id="2.7.9.2"/>
    </reaction>
</comment>
<dbReference type="NCBIfam" id="TIGR01418">
    <property type="entry name" value="PEP_synth"/>
    <property type="match status" value="1"/>
</dbReference>
<dbReference type="Gene3D" id="3.20.20.60">
    <property type="entry name" value="Phosphoenolpyruvate-binding domains"/>
    <property type="match status" value="1"/>
</dbReference>
<dbReference type="RefSeq" id="WP_194502598.1">
    <property type="nucleotide sequence ID" value="NZ_JADIVZ010000002.1"/>
</dbReference>
<dbReference type="FunFam" id="3.30.470.20:FF:000017">
    <property type="entry name" value="Phosphoenolpyruvate synthase"/>
    <property type="match status" value="1"/>
</dbReference>
<dbReference type="InterPro" id="IPR018274">
    <property type="entry name" value="PEP_util_AS"/>
</dbReference>
<dbReference type="GO" id="GO:0005524">
    <property type="term" value="F:ATP binding"/>
    <property type="evidence" value="ECO:0007669"/>
    <property type="project" value="UniProtKB-KW"/>
</dbReference>
<dbReference type="InterPro" id="IPR000121">
    <property type="entry name" value="PEP_util_C"/>
</dbReference>
<proteinExistence type="inferred from homology"/>
<feature type="domain" description="PEP-utilising enzyme mobile" evidence="16">
    <location>
        <begin position="409"/>
        <end position="478"/>
    </location>
</feature>
<evidence type="ECO:0000256" key="12">
    <source>
        <dbReference type="ARBA" id="ARBA00022842"/>
    </source>
</evidence>
<evidence type="ECO:0000259" key="18">
    <source>
        <dbReference type="Pfam" id="PF02896"/>
    </source>
</evidence>
<keyword evidence="20" id="KW-1185">Reference proteome</keyword>
<evidence type="ECO:0000313" key="19">
    <source>
        <dbReference type="EMBL" id="MBF4161378.1"/>
    </source>
</evidence>
<dbReference type="InterPro" id="IPR002192">
    <property type="entry name" value="PPDK_AMP/ATP-bd"/>
</dbReference>
<evidence type="ECO:0000256" key="9">
    <source>
        <dbReference type="ARBA" id="ARBA00022741"/>
    </source>
</evidence>
<keyword evidence="7 15" id="KW-0808">Transferase</keyword>
<evidence type="ECO:0000256" key="4">
    <source>
        <dbReference type="ARBA" id="ARBA00007837"/>
    </source>
</evidence>
<evidence type="ECO:0000256" key="11">
    <source>
        <dbReference type="ARBA" id="ARBA00022840"/>
    </source>
</evidence>
<dbReference type="EC" id="2.7.9.2" evidence="5 15"/>
<evidence type="ECO:0000256" key="1">
    <source>
        <dbReference type="ARBA" id="ARBA00001946"/>
    </source>
</evidence>
<dbReference type="InterPro" id="IPR013815">
    <property type="entry name" value="ATP_grasp_subdomain_1"/>
</dbReference>
<dbReference type="PROSITE" id="PS00742">
    <property type="entry name" value="PEP_ENZYMES_2"/>
    <property type="match status" value="1"/>
</dbReference>
<dbReference type="Gene3D" id="3.30.1490.20">
    <property type="entry name" value="ATP-grasp fold, A domain"/>
    <property type="match status" value="1"/>
</dbReference>
<dbReference type="PROSITE" id="PS00370">
    <property type="entry name" value="PEP_ENZYMES_PHOS_SITE"/>
    <property type="match status" value="1"/>
</dbReference>
<dbReference type="Pfam" id="PF01326">
    <property type="entry name" value="PPDK_N"/>
    <property type="match status" value="1"/>
</dbReference>
<keyword evidence="10 15" id="KW-0418">Kinase</keyword>
<evidence type="ECO:0000256" key="15">
    <source>
        <dbReference type="PIRNR" id="PIRNR000854"/>
    </source>
</evidence>
<dbReference type="SUPFAM" id="SSF56059">
    <property type="entry name" value="Glutathione synthetase ATP-binding domain-like"/>
    <property type="match status" value="1"/>
</dbReference>
<organism evidence="19 20">
    <name type="scientific">Nocardioides acrostichi</name>
    <dbReference type="NCBI Taxonomy" id="2784339"/>
    <lineage>
        <taxon>Bacteria</taxon>
        <taxon>Bacillati</taxon>
        <taxon>Actinomycetota</taxon>
        <taxon>Actinomycetes</taxon>
        <taxon>Propionibacteriales</taxon>
        <taxon>Nocardioidaceae</taxon>
        <taxon>Nocardioides</taxon>
    </lineage>
</organism>
<dbReference type="Pfam" id="PF00391">
    <property type="entry name" value="PEP-utilizers"/>
    <property type="match status" value="1"/>
</dbReference>
<dbReference type="GO" id="GO:0008986">
    <property type="term" value="F:pyruvate, water dikinase activity"/>
    <property type="evidence" value="ECO:0007669"/>
    <property type="project" value="UniProtKB-EC"/>
</dbReference>
<comment type="pathway">
    <text evidence="3 15">Carbohydrate biosynthesis; gluconeogenesis.</text>
</comment>
<dbReference type="InterPro" id="IPR023151">
    <property type="entry name" value="PEP_util_CS"/>
</dbReference>